<dbReference type="NCBIfam" id="TIGR01003">
    <property type="entry name" value="PTS_HPr_family"/>
    <property type="match status" value="1"/>
</dbReference>
<comment type="caution">
    <text evidence="3">The sequence shown here is derived from an EMBL/GenBank/DDBJ whole genome shotgun (WGS) entry which is preliminary data.</text>
</comment>
<dbReference type="InterPro" id="IPR050399">
    <property type="entry name" value="HPr"/>
</dbReference>
<evidence type="ECO:0000313" key="3">
    <source>
        <dbReference type="EMBL" id="MBS4200316.1"/>
    </source>
</evidence>
<proteinExistence type="inferred from homology"/>
<evidence type="ECO:0000256" key="1">
    <source>
        <dbReference type="ARBA" id="ARBA00010736"/>
    </source>
</evidence>
<sequence>MAVKEVEVKLNTGLQARSAAQFVQEASRFAADIFIEKDGRKVNAKSIMGLMSLAIGPGVTIKLYADGNDEEEAIDTLSAFVQSEN</sequence>
<dbReference type="Proteomes" id="UP000682713">
    <property type="component" value="Unassembled WGS sequence"/>
</dbReference>
<evidence type="ECO:0000259" key="2">
    <source>
        <dbReference type="PROSITE" id="PS51350"/>
    </source>
</evidence>
<evidence type="ECO:0000313" key="4">
    <source>
        <dbReference type="Proteomes" id="UP000682713"/>
    </source>
</evidence>
<dbReference type="PROSITE" id="PS00589">
    <property type="entry name" value="PTS_HPR_SER"/>
    <property type="match status" value="1"/>
</dbReference>
<dbReference type="PANTHER" id="PTHR33705">
    <property type="entry name" value="PHOSPHOCARRIER PROTEIN HPR"/>
    <property type="match status" value="1"/>
</dbReference>
<organism evidence="3 4">
    <name type="scientific">Lederbergia citrisecunda</name>
    <dbReference type="NCBI Taxonomy" id="2833583"/>
    <lineage>
        <taxon>Bacteria</taxon>
        <taxon>Bacillati</taxon>
        <taxon>Bacillota</taxon>
        <taxon>Bacilli</taxon>
        <taxon>Bacillales</taxon>
        <taxon>Bacillaceae</taxon>
        <taxon>Lederbergia</taxon>
    </lineage>
</organism>
<reference evidence="3 4" key="1">
    <citation type="submission" date="2021-05" db="EMBL/GenBank/DDBJ databases">
        <title>Novel Bacillus species.</title>
        <authorList>
            <person name="Liu G."/>
        </authorList>
    </citation>
    <scope>NUCLEOTIDE SEQUENCE [LARGE SCALE GENOMIC DNA]</scope>
    <source>
        <strain evidence="3 4">FJAT-49732</strain>
    </source>
</reference>
<comment type="similarity">
    <text evidence="1">Belongs to the HPr family.</text>
</comment>
<dbReference type="NCBIfam" id="NF010354">
    <property type="entry name" value="PRK13782.1"/>
    <property type="match status" value="1"/>
</dbReference>
<dbReference type="AlphaFoldDB" id="A0A942YNH9"/>
<dbReference type="PANTHER" id="PTHR33705:SF5">
    <property type="entry name" value="HPR-LIKE PROTEIN CRH"/>
    <property type="match status" value="1"/>
</dbReference>
<dbReference type="EMBL" id="JAGYPJ010000001">
    <property type="protein sequence ID" value="MBS4200316.1"/>
    <property type="molecule type" value="Genomic_DNA"/>
</dbReference>
<dbReference type="InterPro" id="IPR002114">
    <property type="entry name" value="PTS_HPr_Ser_P_site"/>
</dbReference>
<keyword evidence="4" id="KW-1185">Reference proteome</keyword>
<name>A0A942YNH9_9BACI</name>
<dbReference type="InterPro" id="IPR000032">
    <property type="entry name" value="HPr-like"/>
</dbReference>
<dbReference type="Gene3D" id="3.30.1340.10">
    <property type="entry name" value="HPr-like"/>
    <property type="match status" value="1"/>
</dbReference>
<protein>
    <submittedName>
        <fullName evidence="3">HPr family phosphocarrier protein</fullName>
    </submittedName>
</protein>
<dbReference type="CDD" id="cd00367">
    <property type="entry name" value="PTS-HPr_like"/>
    <property type="match status" value="1"/>
</dbReference>
<dbReference type="PRINTS" id="PR00107">
    <property type="entry name" value="PHOSPHOCPHPR"/>
</dbReference>
<dbReference type="InterPro" id="IPR035895">
    <property type="entry name" value="HPr-like_sf"/>
</dbReference>
<gene>
    <name evidence="3" type="ORF">KHA93_11810</name>
</gene>
<accession>A0A942YNH9</accession>
<dbReference type="RefSeq" id="WP_213110909.1">
    <property type="nucleotide sequence ID" value="NZ_JAGYPJ010000001.1"/>
</dbReference>
<dbReference type="SUPFAM" id="SSF55594">
    <property type="entry name" value="HPr-like"/>
    <property type="match status" value="1"/>
</dbReference>
<feature type="domain" description="HPr" evidence="2">
    <location>
        <begin position="1"/>
        <end position="85"/>
    </location>
</feature>
<dbReference type="Pfam" id="PF00381">
    <property type="entry name" value="PTS-HPr"/>
    <property type="match status" value="1"/>
</dbReference>
<dbReference type="PROSITE" id="PS51350">
    <property type="entry name" value="PTS_HPR_DOM"/>
    <property type="match status" value="1"/>
</dbReference>